<dbReference type="Proteomes" id="UP000253741">
    <property type="component" value="Unassembled WGS sequence"/>
</dbReference>
<protein>
    <recommendedName>
        <fullName evidence="3">GNAT family N-acetyltransferase</fullName>
    </recommendedName>
</protein>
<proteinExistence type="predicted"/>
<reference evidence="1 2" key="1">
    <citation type="submission" date="2018-07" db="EMBL/GenBank/DDBJ databases">
        <title>Streptomyces species from bats.</title>
        <authorList>
            <person name="Dunlap C."/>
        </authorList>
    </citation>
    <scope>NUCLEOTIDE SEQUENCE [LARGE SCALE GENOMIC DNA]</scope>
    <source>
        <strain evidence="1 2">AC230</strain>
    </source>
</reference>
<comment type="caution">
    <text evidence="1">The sequence shown here is derived from an EMBL/GenBank/DDBJ whole genome shotgun (WGS) entry which is preliminary data.</text>
</comment>
<dbReference type="Gene3D" id="3.40.630.30">
    <property type="match status" value="1"/>
</dbReference>
<evidence type="ECO:0000313" key="1">
    <source>
        <dbReference type="EMBL" id="RDG34577.1"/>
    </source>
</evidence>
<evidence type="ECO:0008006" key="3">
    <source>
        <dbReference type="Google" id="ProtNLM"/>
    </source>
</evidence>
<dbReference type="InterPro" id="IPR016181">
    <property type="entry name" value="Acyl_CoA_acyltransferase"/>
</dbReference>
<dbReference type="OrthoDB" id="9799092at2"/>
<organism evidence="1 2">
    <name type="scientific">Streptomyces corynorhini</name>
    <dbReference type="NCBI Taxonomy" id="2282652"/>
    <lineage>
        <taxon>Bacteria</taxon>
        <taxon>Bacillati</taxon>
        <taxon>Actinomycetota</taxon>
        <taxon>Actinomycetes</taxon>
        <taxon>Kitasatosporales</taxon>
        <taxon>Streptomycetaceae</taxon>
        <taxon>Streptomyces</taxon>
    </lineage>
</organism>
<dbReference type="AlphaFoldDB" id="A0A370AY59"/>
<evidence type="ECO:0000313" key="2">
    <source>
        <dbReference type="Proteomes" id="UP000253741"/>
    </source>
</evidence>
<dbReference type="RefSeq" id="WP_114626977.1">
    <property type="nucleotide sequence ID" value="NZ_QQNA01000306.1"/>
</dbReference>
<name>A0A370AY59_9ACTN</name>
<sequence>MNDANDLVIRPVHPDEWAEARAIRLLSLQDPAAPLAFLETYEEAVARPDDYWRERAARSHVRQFIAEAPDGDWIATVAVIIKAAGGADLLV</sequence>
<dbReference type="EMBL" id="QQNA01000306">
    <property type="protein sequence ID" value="RDG34577.1"/>
    <property type="molecule type" value="Genomic_DNA"/>
</dbReference>
<keyword evidence="2" id="KW-1185">Reference proteome</keyword>
<dbReference type="SUPFAM" id="SSF55729">
    <property type="entry name" value="Acyl-CoA N-acyltransferases (Nat)"/>
    <property type="match status" value="1"/>
</dbReference>
<accession>A0A370AY59</accession>
<gene>
    <name evidence="1" type="ORF">DVH02_29875</name>
</gene>